<name>A0A498HIY7_MALDO</name>
<evidence type="ECO:0008006" key="4">
    <source>
        <dbReference type="Google" id="ProtNLM"/>
    </source>
</evidence>
<feature type="compositionally biased region" description="Basic and acidic residues" evidence="1">
    <location>
        <begin position="75"/>
        <end position="98"/>
    </location>
</feature>
<dbReference type="PANTHER" id="PTHR35461:SF1">
    <property type="entry name" value="LOW PROTEIN: ATP-DEPENDENT RNA HELICASE-LIKE PROTEIN"/>
    <property type="match status" value="1"/>
</dbReference>
<proteinExistence type="predicted"/>
<dbReference type="EMBL" id="RDQH01000343">
    <property type="protein sequence ID" value="RXH69101.1"/>
    <property type="molecule type" value="Genomic_DNA"/>
</dbReference>
<sequence>MVLEKTIDRSEKFFRKTLGNLKSFFFGGYKKLPKAISFNPFYCGRDLKYQQTDHFYPGFYEEWESTLGKATKIDSEAKEPTKEEDQCSPKKIKQEGGLKQKKQTGCSHLRKGDARASSQNANAESYTLARRMKEFEMVDSGDVEQVLDVEEALHYYSRLKSPAYLDIVDKFFLDMYADFSIPPASISVNNSKRRLGSKRLGSIRL</sequence>
<dbReference type="KEGG" id="mdm:103405468"/>
<gene>
    <name evidence="2" type="ORF">DVH24_031434</name>
</gene>
<dbReference type="Proteomes" id="UP000290289">
    <property type="component" value="Chromosome 17"/>
</dbReference>
<reference evidence="2 3" key="1">
    <citation type="submission" date="2018-10" db="EMBL/GenBank/DDBJ databases">
        <title>A high-quality apple genome assembly.</title>
        <authorList>
            <person name="Hu J."/>
        </authorList>
    </citation>
    <scope>NUCLEOTIDE SEQUENCE [LARGE SCALE GENOMIC DNA]</scope>
    <source>
        <strain evidence="3">cv. HFTH1</strain>
        <tissue evidence="2">Young leaf</tissue>
    </source>
</reference>
<dbReference type="STRING" id="3750.A0A498HIY7"/>
<accession>A0A498HIY7</accession>
<keyword evidence="3" id="KW-1185">Reference proteome</keyword>
<dbReference type="AlphaFoldDB" id="A0A498HIY7"/>
<dbReference type="OrthoDB" id="1928787at2759"/>
<feature type="region of interest" description="Disordered" evidence="1">
    <location>
        <begin position="75"/>
        <end position="122"/>
    </location>
</feature>
<organism evidence="2 3">
    <name type="scientific">Malus domestica</name>
    <name type="common">Apple</name>
    <name type="synonym">Pyrus malus</name>
    <dbReference type="NCBI Taxonomy" id="3750"/>
    <lineage>
        <taxon>Eukaryota</taxon>
        <taxon>Viridiplantae</taxon>
        <taxon>Streptophyta</taxon>
        <taxon>Embryophyta</taxon>
        <taxon>Tracheophyta</taxon>
        <taxon>Spermatophyta</taxon>
        <taxon>Magnoliopsida</taxon>
        <taxon>eudicotyledons</taxon>
        <taxon>Gunneridae</taxon>
        <taxon>Pentapetalae</taxon>
        <taxon>rosids</taxon>
        <taxon>fabids</taxon>
        <taxon>Rosales</taxon>
        <taxon>Rosaceae</taxon>
        <taxon>Amygdaloideae</taxon>
        <taxon>Maleae</taxon>
        <taxon>Malus</taxon>
    </lineage>
</organism>
<comment type="caution">
    <text evidence="2">The sequence shown here is derived from an EMBL/GenBank/DDBJ whole genome shotgun (WGS) entry which is preliminary data.</text>
</comment>
<evidence type="ECO:0000313" key="3">
    <source>
        <dbReference type="Proteomes" id="UP000290289"/>
    </source>
</evidence>
<dbReference type="PANTHER" id="PTHR35461">
    <property type="entry name" value="BNAANNG14610D PROTEIN"/>
    <property type="match status" value="1"/>
</dbReference>
<protein>
    <recommendedName>
        <fullName evidence="4">OVATE domain-containing protein</fullName>
    </recommendedName>
</protein>
<evidence type="ECO:0000256" key="1">
    <source>
        <dbReference type="SAM" id="MobiDB-lite"/>
    </source>
</evidence>
<evidence type="ECO:0000313" key="2">
    <source>
        <dbReference type="EMBL" id="RXH69101.1"/>
    </source>
</evidence>